<dbReference type="AlphaFoldDB" id="B5Y6U4"/>
<name>B5Y6U4_COPPD</name>
<keyword evidence="2" id="KW-1185">Reference proteome</keyword>
<dbReference type="HOGENOM" id="CLU_786890_0_0_9"/>
<sequence>MRWISLVLIVVLLLGGGYFYWQRVESSKVVYVFLPEVPSATIVPWTAITPADRTVLYNTRRTLFKYGKPSANDASWEEQAVPDLALSATSTDNIHWTISLKSDIITATQIISVWSETLKNGDPTVVGKLFYYIEGGQSYKNNTGPFRGLVAETPSTLRVVTAFPLNLPLLLVDPVFSMSVTTNTTYEGGVLFRGQTQIIFTNEPEKADIAWLESGTGNFTGTFDYAVSSTVLPTVSSTLGCLHLPLVDLSGVQILTPTVFYVPPQRPPEGKVSLYPWQLDYPSEEAFKLGLAVLLNDPTVASATQSLSELMDKNHIYVANPQCFNLKMSSRIKNLETHLDILDFTEMTKKVW</sequence>
<dbReference type="KEGG" id="cpo:COPRO5265_0121"/>
<accession>B5Y6U4</accession>
<dbReference type="eggNOG" id="COG4166">
    <property type="taxonomic scope" value="Bacteria"/>
</dbReference>
<proteinExistence type="predicted"/>
<gene>
    <name evidence="1" type="ordered locus">COPRO5265_0121</name>
</gene>
<protein>
    <submittedName>
        <fullName evidence="1">Uncharacterized protein</fullName>
    </submittedName>
</protein>
<dbReference type="EMBL" id="CP001145">
    <property type="protein sequence ID" value="ACI17552.1"/>
    <property type="molecule type" value="Genomic_DNA"/>
</dbReference>
<dbReference type="Proteomes" id="UP000001732">
    <property type="component" value="Chromosome"/>
</dbReference>
<organism evidence="1 2">
    <name type="scientific">Coprothermobacter proteolyticus (strain ATCC 35245 / DSM 5265 / OCM 4 / BT)</name>
    <dbReference type="NCBI Taxonomy" id="309798"/>
    <lineage>
        <taxon>Bacteria</taxon>
        <taxon>Pseudomonadati</taxon>
        <taxon>Coprothermobacterota</taxon>
        <taxon>Coprothermobacteria</taxon>
        <taxon>Coprothermobacterales</taxon>
        <taxon>Coprothermobacteraceae</taxon>
        <taxon>Coprothermobacter</taxon>
    </lineage>
</organism>
<reference evidence="2" key="1">
    <citation type="submission" date="2008-08" db="EMBL/GenBank/DDBJ databases">
        <title>The complete genome sequence of Coprothermobacter proteolyticus strain ATCC 5245 / DSM 5265 / BT.</title>
        <authorList>
            <person name="Dodson R.J."/>
            <person name="Durkin A.S."/>
            <person name="Wu M."/>
            <person name="Eisen J."/>
            <person name="Sutton G."/>
        </authorList>
    </citation>
    <scope>NUCLEOTIDE SEQUENCE [LARGE SCALE GENOMIC DNA]</scope>
    <source>
        <strain evidence="2">ATCC 35245 / DSM 5265 / OCM 4 / BT</strain>
    </source>
</reference>
<dbReference type="STRING" id="309798.COPRO5265_0121"/>
<evidence type="ECO:0000313" key="1">
    <source>
        <dbReference type="EMBL" id="ACI17552.1"/>
    </source>
</evidence>
<dbReference type="OrthoDB" id="9803988at2"/>
<dbReference type="RefSeq" id="WP_012544204.1">
    <property type="nucleotide sequence ID" value="NC_011295.1"/>
</dbReference>
<reference evidence="1 2" key="2">
    <citation type="journal article" date="2014" name="Genome Announc.">
        <title>Complete Genome Sequence of Coprothermobacter proteolyticus DSM 5265.</title>
        <authorList>
            <person name="Alexiev A."/>
            <person name="Coil D.A."/>
            <person name="Badger J.H."/>
            <person name="Enticknap J."/>
            <person name="Ward N."/>
            <person name="Robb F.T."/>
            <person name="Eisen J.A."/>
        </authorList>
    </citation>
    <scope>NUCLEOTIDE SEQUENCE [LARGE SCALE GENOMIC DNA]</scope>
    <source>
        <strain evidence="2">ATCC 35245 / DSM 5265 / OCM 4 / BT</strain>
    </source>
</reference>
<evidence type="ECO:0000313" key="2">
    <source>
        <dbReference type="Proteomes" id="UP000001732"/>
    </source>
</evidence>